<dbReference type="PROSITE" id="PS50850">
    <property type="entry name" value="MFS"/>
    <property type="match status" value="1"/>
</dbReference>
<evidence type="ECO:0000256" key="1">
    <source>
        <dbReference type="ARBA" id="ARBA00004141"/>
    </source>
</evidence>
<dbReference type="EMBL" id="ML977341">
    <property type="protein sequence ID" value="KAF2109764.1"/>
    <property type="molecule type" value="Genomic_DNA"/>
</dbReference>
<evidence type="ECO:0000256" key="5">
    <source>
        <dbReference type="ARBA" id="ARBA00023136"/>
    </source>
</evidence>
<evidence type="ECO:0000256" key="6">
    <source>
        <dbReference type="SAM" id="MobiDB-lite"/>
    </source>
</evidence>
<feature type="transmembrane region" description="Helical" evidence="7">
    <location>
        <begin position="283"/>
        <end position="302"/>
    </location>
</feature>
<reference evidence="9" key="1">
    <citation type="journal article" date="2020" name="Stud. Mycol.">
        <title>101 Dothideomycetes genomes: a test case for predicting lifestyles and emergence of pathogens.</title>
        <authorList>
            <person name="Haridas S."/>
            <person name="Albert R."/>
            <person name="Binder M."/>
            <person name="Bloem J."/>
            <person name="Labutti K."/>
            <person name="Salamov A."/>
            <person name="Andreopoulos B."/>
            <person name="Baker S."/>
            <person name="Barry K."/>
            <person name="Bills G."/>
            <person name="Bluhm B."/>
            <person name="Cannon C."/>
            <person name="Castanera R."/>
            <person name="Culley D."/>
            <person name="Daum C."/>
            <person name="Ezra D."/>
            <person name="Gonzalez J."/>
            <person name="Henrissat B."/>
            <person name="Kuo A."/>
            <person name="Liang C."/>
            <person name="Lipzen A."/>
            <person name="Lutzoni F."/>
            <person name="Magnuson J."/>
            <person name="Mondo S."/>
            <person name="Nolan M."/>
            <person name="Ohm R."/>
            <person name="Pangilinan J."/>
            <person name="Park H.-J."/>
            <person name="Ramirez L."/>
            <person name="Alfaro M."/>
            <person name="Sun H."/>
            <person name="Tritt A."/>
            <person name="Yoshinaga Y."/>
            <person name="Zwiers L.-H."/>
            <person name="Turgeon B."/>
            <person name="Goodwin S."/>
            <person name="Spatafora J."/>
            <person name="Crous P."/>
            <person name="Grigoriev I."/>
        </authorList>
    </citation>
    <scope>NUCLEOTIDE SEQUENCE</scope>
    <source>
        <strain evidence="9">CBS 627.86</strain>
    </source>
</reference>
<dbReference type="AlphaFoldDB" id="A0A6A5YSP3"/>
<evidence type="ECO:0000259" key="8">
    <source>
        <dbReference type="PROSITE" id="PS50850"/>
    </source>
</evidence>
<dbReference type="PANTHER" id="PTHR23501:SF195">
    <property type="entry name" value="PEP5"/>
    <property type="match status" value="1"/>
</dbReference>
<feature type="region of interest" description="Disordered" evidence="6">
    <location>
        <begin position="1"/>
        <end position="41"/>
    </location>
</feature>
<sequence length="590" mass="63683">MSEHHDKTELEQIEVAEHSATSETTSEANAEKNVVEKNEASIPNEARDSDVVTLKTWMVIVILSASYGLSFWVVTTLGAIQTQVATQLGNPSNASWWTTVYTMCTAISFMIFGGNSDLFGRRWFVISGNVAIFAGYIAIGAAKNTETIIGGNVAIGIGAGLCQLSAFGIPELLPNRYRHIGVLVADASTWIAVLFGPIVARYAIRHGEAWRWLFYAAAIGAFVVFILLIWLYHPPKHPRGIPWDEALRQLDYFGAFLFICGATCVFTGVTYTNIVPSSDPKVVALLVVGFGVIGGFACWERFVPLKQPMCPPEIFAKDKGREFTFPFIAGCIVNMFFYGVNIAYPTMINVLWTNASTPLSTQLVYTLPQNLGLIFGSMLLWFFGLKIGHWKWQFVAVFALMTLFGSLLALGKPSNMAMIMVFCFICEGAYGWAQTLSITFIQMGVPQTQLGISGALAGVARWTGGAMASSIYLTILNNVQAEQAVKLVSNAVASTGGSESTATALLAALPLGAEAIAKVTGTTEAMVAAAGSAFIQSYVVGLRTVCLTSIAFGVVGTIACCLSNDIGPKMNDKIEVFLENDVQASKNRFH</sequence>
<feature type="compositionally biased region" description="Polar residues" evidence="6">
    <location>
        <begin position="19"/>
        <end position="28"/>
    </location>
</feature>
<comment type="subcellular location">
    <subcellularLocation>
        <location evidence="1">Membrane</location>
        <topology evidence="1">Multi-pass membrane protein</topology>
    </subcellularLocation>
</comment>
<evidence type="ECO:0000256" key="4">
    <source>
        <dbReference type="ARBA" id="ARBA00022989"/>
    </source>
</evidence>
<feature type="transmembrane region" description="Helical" evidence="7">
    <location>
        <begin position="252"/>
        <end position="271"/>
    </location>
</feature>
<feature type="transmembrane region" description="Helical" evidence="7">
    <location>
        <begin position="180"/>
        <end position="200"/>
    </location>
</feature>
<feature type="transmembrane region" description="Helical" evidence="7">
    <location>
        <begin position="364"/>
        <end position="385"/>
    </location>
</feature>
<feature type="compositionally biased region" description="Basic and acidic residues" evidence="6">
    <location>
        <begin position="29"/>
        <end position="41"/>
    </location>
</feature>
<evidence type="ECO:0000313" key="10">
    <source>
        <dbReference type="Proteomes" id="UP000799770"/>
    </source>
</evidence>
<feature type="transmembrane region" description="Helical" evidence="7">
    <location>
        <begin position="56"/>
        <end position="74"/>
    </location>
</feature>
<dbReference type="Pfam" id="PF06609">
    <property type="entry name" value="TRI12"/>
    <property type="match status" value="1"/>
</dbReference>
<evidence type="ECO:0000313" key="9">
    <source>
        <dbReference type="EMBL" id="KAF2109764.1"/>
    </source>
</evidence>
<organism evidence="9 10">
    <name type="scientific">Lophiotrema nucula</name>
    <dbReference type="NCBI Taxonomy" id="690887"/>
    <lineage>
        <taxon>Eukaryota</taxon>
        <taxon>Fungi</taxon>
        <taxon>Dikarya</taxon>
        <taxon>Ascomycota</taxon>
        <taxon>Pezizomycotina</taxon>
        <taxon>Dothideomycetes</taxon>
        <taxon>Pleosporomycetidae</taxon>
        <taxon>Pleosporales</taxon>
        <taxon>Lophiotremataceae</taxon>
        <taxon>Lophiotrema</taxon>
    </lineage>
</organism>
<feature type="transmembrane region" description="Helical" evidence="7">
    <location>
        <begin position="323"/>
        <end position="344"/>
    </location>
</feature>
<evidence type="ECO:0000256" key="3">
    <source>
        <dbReference type="ARBA" id="ARBA00022692"/>
    </source>
</evidence>
<proteinExistence type="predicted"/>
<feature type="transmembrane region" description="Helical" evidence="7">
    <location>
        <begin position="94"/>
        <end position="112"/>
    </location>
</feature>
<dbReference type="Gene3D" id="1.20.1250.20">
    <property type="entry name" value="MFS general substrate transporter like domains"/>
    <property type="match status" value="1"/>
</dbReference>
<feature type="transmembrane region" description="Helical" evidence="7">
    <location>
        <begin position="392"/>
        <end position="410"/>
    </location>
</feature>
<keyword evidence="3 7" id="KW-0812">Transmembrane</keyword>
<feature type="compositionally biased region" description="Basic and acidic residues" evidence="6">
    <location>
        <begin position="1"/>
        <end position="10"/>
    </location>
</feature>
<feature type="transmembrane region" description="Helical" evidence="7">
    <location>
        <begin position="416"/>
        <end position="433"/>
    </location>
</feature>
<dbReference type="InterPro" id="IPR010573">
    <property type="entry name" value="MFS_Str1/Tri12-like"/>
</dbReference>
<keyword evidence="10" id="KW-1185">Reference proteome</keyword>
<name>A0A6A5YSP3_9PLEO</name>
<dbReference type="SUPFAM" id="SSF103473">
    <property type="entry name" value="MFS general substrate transporter"/>
    <property type="match status" value="1"/>
</dbReference>
<feature type="transmembrane region" description="Helical" evidence="7">
    <location>
        <begin position="212"/>
        <end position="232"/>
    </location>
</feature>
<feature type="transmembrane region" description="Helical" evidence="7">
    <location>
        <begin position="124"/>
        <end position="142"/>
    </location>
</feature>
<dbReference type="PANTHER" id="PTHR23501">
    <property type="entry name" value="MAJOR FACILITATOR SUPERFAMILY"/>
    <property type="match status" value="1"/>
</dbReference>
<dbReference type="InterPro" id="IPR036259">
    <property type="entry name" value="MFS_trans_sf"/>
</dbReference>
<feature type="transmembrane region" description="Helical" evidence="7">
    <location>
        <begin position="148"/>
        <end position="168"/>
    </location>
</feature>
<dbReference type="Proteomes" id="UP000799770">
    <property type="component" value="Unassembled WGS sequence"/>
</dbReference>
<dbReference type="OrthoDB" id="4161376at2759"/>
<accession>A0A6A5YSP3</accession>
<dbReference type="InterPro" id="IPR020846">
    <property type="entry name" value="MFS_dom"/>
</dbReference>
<evidence type="ECO:0000256" key="7">
    <source>
        <dbReference type="SAM" id="Phobius"/>
    </source>
</evidence>
<keyword evidence="2" id="KW-0813">Transport</keyword>
<keyword evidence="4 7" id="KW-1133">Transmembrane helix</keyword>
<keyword evidence="5 7" id="KW-0472">Membrane</keyword>
<feature type="domain" description="Major facilitator superfamily (MFS) profile" evidence="8">
    <location>
        <begin position="59"/>
        <end position="525"/>
    </location>
</feature>
<gene>
    <name evidence="9" type="ORF">BDV96DRAFT_234117</name>
</gene>
<evidence type="ECO:0000256" key="2">
    <source>
        <dbReference type="ARBA" id="ARBA00022448"/>
    </source>
</evidence>
<protein>
    <submittedName>
        <fullName evidence="9">Fungal trichothecene efflux pump</fullName>
    </submittedName>
</protein>
<dbReference type="GO" id="GO:0005886">
    <property type="term" value="C:plasma membrane"/>
    <property type="evidence" value="ECO:0007669"/>
    <property type="project" value="TreeGrafter"/>
</dbReference>
<dbReference type="GO" id="GO:0022857">
    <property type="term" value="F:transmembrane transporter activity"/>
    <property type="evidence" value="ECO:0007669"/>
    <property type="project" value="InterPro"/>
</dbReference>